<dbReference type="EMBL" id="QUSG01000014">
    <property type="protein sequence ID" value="KAA3524105.1"/>
    <property type="molecule type" value="Genomic_DNA"/>
</dbReference>
<organism evidence="1 2">
    <name type="scientific">Agrobacterium vitis</name>
    <name type="common">Rhizobium vitis</name>
    <dbReference type="NCBI Taxonomy" id="373"/>
    <lineage>
        <taxon>Bacteria</taxon>
        <taxon>Pseudomonadati</taxon>
        <taxon>Pseudomonadota</taxon>
        <taxon>Alphaproteobacteria</taxon>
        <taxon>Hyphomicrobiales</taxon>
        <taxon>Rhizobiaceae</taxon>
        <taxon>Rhizobium/Agrobacterium group</taxon>
        <taxon>Agrobacterium</taxon>
    </lineage>
</organism>
<reference evidence="1 2" key="1">
    <citation type="submission" date="2018-08" db="EMBL/GenBank/DDBJ databases">
        <title>Genome sequencing of Agrobacterium vitis strain ICMP 10754.</title>
        <authorList>
            <person name="Visnovsky S.B."/>
            <person name="Pitman A.R."/>
        </authorList>
    </citation>
    <scope>NUCLEOTIDE SEQUENCE [LARGE SCALE GENOMIC DNA]</scope>
    <source>
        <strain evidence="1 2">ICMP 10754</strain>
    </source>
</reference>
<protein>
    <submittedName>
        <fullName evidence="1">Uncharacterized protein</fullName>
    </submittedName>
</protein>
<accession>A0A368NRS9</accession>
<sequence>MPHAALPVLMSFMCTVRYKIRMTLSMRLHSLILSARLPLLRDVLHHECLQMSSLTASSTHQHDLTKLKARYAC</sequence>
<proteinExistence type="predicted"/>
<dbReference type="AlphaFoldDB" id="A0A368NRS9"/>
<dbReference type="Proteomes" id="UP000436911">
    <property type="component" value="Unassembled WGS sequence"/>
</dbReference>
<comment type="caution">
    <text evidence="1">The sequence shown here is derived from an EMBL/GenBank/DDBJ whole genome shotgun (WGS) entry which is preliminary data.</text>
</comment>
<name>A0A368NRS9_AGRVI</name>
<evidence type="ECO:0000313" key="1">
    <source>
        <dbReference type="EMBL" id="KAA3524105.1"/>
    </source>
</evidence>
<gene>
    <name evidence="1" type="ORF">DXT89_19140</name>
</gene>
<evidence type="ECO:0000313" key="2">
    <source>
        <dbReference type="Proteomes" id="UP000436911"/>
    </source>
</evidence>